<proteinExistence type="predicted"/>
<feature type="transmembrane region" description="Helical" evidence="1">
    <location>
        <begin position="98"/>
        <end position="123"/>
    </location>
</feature>
<dbReference type="AlphaFoldDB" id="A0A1T4KH40"/>
<feature type="transmembrane region" description="Helical" evidence="1">
    <location>
        <begin position="143"/>
        <end position="165"/>
    </location>
</feature>
<reference evidence="2 3" key="1">
    <citation type="submission" date="2017-02" db="EMBL/GenBank/DDBJ databases">
        <authorList>
            <person name="Peterson S.W."/>
        </authorList>
    </citation>
    <scope>NUCLEOTIDE SEQUENCE [LARGE SCALE GENOMIC DNA]</scope>
    <source>
        <strain evidence="2 3">DSM 15102</strain>
    </source>
</reference>
<name>A0A1T4KH40_9FIRM</name>
<feature type="transmembrane region" description="Helical" evidence="1">
    <location>
        <begin position="61"/>
        <end position="78"/>
    </location>
</feature>
<dbReference type="OrthoDB" id="2972186at2"/>
<feature type="transmembrane region" description="Helical" evidence="1">
    <location>
        <begin position="21"/>
        <end position="41"/>
    </location>
</feature>
<dbReference type="RefSeq" id="WP_087677965.1">
    <property type="nucleotide sequence ID" value="NZ_FUWV01000002.1"/>
</dbReference>
<gene>
    <name evidence="2" type="ORF">SAMN02745973_00517</name>
</gene>
<sequence length="170" mass="19681">MQVQKKLIHSPLTLFSKNSTSFLKLAIALFYIIPILFLSYLYLFSIKVGEPFFSPILEQPMFTVLFIIAMLNPFYGLFTKIALTDFENNQHIFISRWILKILSVCLLLIGNFFTSFLLIIALIKQRKEKSVLNNSFDLKEKGAKSRVIGMIFICSFTLMCFFLLIKIQSL</sequence>
<dbReference type="Proteomes" id="UP000196365">
    <property type="component" value="Unassembled WGS sequence"/>
</dbReference>
<keyword evidence="1" id="KW-1133">Transmembrane helix</keyword>
<accession>A0A1T4KH40</accession>
<evidence type="ECO:0000313" key="2">
    <source>
        <dbReference type="EMBL" id="SJZ41673.1"/>
    </source>
</evidence>
<organism evidence="2 3">
    <name type="scientific">Garciella nitratireducens DSM 15102</name>
    <dbReference type="NCBI Taxonomy" id="1121911"/>
    <lineage>
        <taxon>Bacteria</taxon>
        <taxon>Bacillati</taxon>
        <taxon>Bacillota</taxon>
        <taxon>Clostridia</taxon>
        <taxon>Eubacteriales</taxon>
        <taxon>Eubacteriaceae</taxon>
        <taxon>Garciella</taxon>
    </lineage>
</organism>
<dbReference type="EMBL" id="FUWV01000002">
    <property type="protein sequence ID" value="SJZ41673.1"/>
    <property type="molecule type" value="Genomic_DNA"/>
</dbReference>
<evidence type="ECO:0000256" key="1">
    <source>
        <dbReference type="SAM" id="Phobius"/>
    </source>
</evidence>
<keyword evidence="3" id="KW-1185">Reference proteome</keyword>
<protein>
    <submittedName>
        <fullName evidence="2">Uncharacterized protein</fullName>
    </submittedName>
</protein>
<keyword evidence="1" id="KW-0812">Transmembrane</keyword>
<evidence type="ECO:0000313" key="3">
    <source>
        <dbReference type="Proteomes" id="UP000196365"/>
    </source>
</evidence>
<keyword evidence="1" id="KW-0472">Membrane</keyword>